<protein>
    <submittedName>
        <fullName evidence="1">Uncharacterized protein</fullName>
    </submittedName>
</protein>
<reference evidence="1" key="1">
    <citation type="submission" date="2023-06" db="EMBL/GenBank/DDBJ databases">
        <title>Conoideocrella luteorostrata (Hypocreales: Clavicipitaceae), a potential biocontrol fungus for elongate hemlock scale in United States Christmas tree production areas.</title>
        <authorList>
            <person name="Barrett H."/>
            <person name="Lovett B."/>
            <person name="Macias A.M."/>
            <person name="Stajich J.E."/>
            <person name="Kasson M.T."/>
        </authorList>
    </citation>
    <scope>NUCLEOTIDE SEQUENCE</scope>
    <source>
        <strain evidence="1">ARSEF 14590</strain>
    </source>
</reference>
<accession>A0AAJ0FT84</accession>
<gene>
    <name evidence="1" type="ORF">QQS21_006679</name>
</gene>
<dbReference type="Proteomes" id="UP001251528">
    <property type="component" value="Unassembled WGS sequence"/>
</dbReference>
<comment type="caution">
    <text evidence="1">The sequence shown here is derived from an EMBL/GenBank/DDBJ whole genome shotgun (WGS) entry which is preliminary data.</text>
</comment>
<sequence length="262" mass="28361">MDRMAFIPGNEAKDKIFNAAGHIVFQRSTAIAYANEFLSKAPVPIAATAGTYQAMMACLSDGDQVDIYYGLCDPDASKGHEIFPSGEAVGHTWATLKTADGRETHLWEVGRATPSVGEAHAARAFNAYRDAMARFKGIASPEPVPLEADKAHIPCEFNGKPVISHALSPANLYYASSRMWYFVDLLPAGDDMTRPLHLSRPMTAFDALILSALVTLANGARPLVFGVANTMDTLDRMPGGYVRATYEADETLKRPAEPLVVL</sequence>
<dbReference type="EMBL" id="JASWJB010000126">
    <property type="protein sequence ID" value="KAK2595632.1"/>
    <property type="molecule type" value="Genomic_DNA"/>
</dbReference>
<name>A0AAJ0FT84_9HYPO</name>
<evidence type="ECO:0000313" key="2">
    <source>
        <dbReference type="Proteomes" id="UP001251528"/>
    </source>
</evidence>
<dbReference type="AlphaFoldDB" id="A0AAJ0FT84"/>
<evidence type="ECO:0000313" key="1">
    <source>
        <dbReference type="EMBL" id="KAK2595632.1"/>
    </source>
</evidence>
<organism evidence="1 2">
    <name type="scientific">Conoideocrella luteorostrata</name>
    <dbReference type="NCBI Taxonomy" id="1105319"/>
    <lineage>
        <taxon>Eukaryota</taxon>
        <taxon>Fungi</taxon>
        <taxon>Dikarya</taxon>
        <taxon>Ascomycota</taxon>
        <taxon>Pezizomycotina</taxon>
        <taxon>Sordariomycetes</taxon>
        <taxon>Hypocreomycetidae</taxon>
        <taxon>Hypocreales</taxon>
        <taxon>Clavicipitaceae</taxon>
        <taxon>Conoideocrella</taxon>
    </lineage>
</organism>
<keyword evidence="2" id="KW-1185">Reference proteome</keyword>
<proteinExistence type="predicted"/>